<gene>
    <name evidence="1" type="ORF">CA54_05030</name>
</gene>
<protein>
    <submittedName>
        <fullName evidence="1">Uncharacterized protein</fullName>
    </submittedName>
</protein>
<accession>A0A5C6BMG4</accession>
<dbReference type="AlphaFoldDB" id="A0A5C6BMG4"/>
<comment type="caution">
    <text evidence="1">The sequence shown here is derived from an EMBL/GenBank/DDBJ whole genome shotgun (WGS) entry which is preliminary data.</text>
</comment>
<sequence>MRTKLNTRWCAAFDLLLHGKHNHALGVCTSFSTILWGHVSANAPRSSMWLRVAESVHPQNHVGYITLDNRHVGIHVPEF</sequence>
<reference evidence="1 2" key="1">
    <citation type="submission" date="2019-02" db="EMBL/GenBank/DDBJ databases">
        <title>Deep-cultivation of Planctomycetes and their phenomic and genomic characterization uncovers novel biology.</title>
        <authorList>
            <person name="Wiegand S."/>
            <person name="Jogler M."/>
            <person name="Boedeker C."/>
            <person name="Pinto D."/>
            <person name="Vollmers J."/>
            <person name="Rivas-Marin E."/>
            <person name="Kohn T."/>
            <person name="Peeters S.H."/>
            <person name="Heuer A."/>
            <person name="Rast P."/>
            <person name="Oberbeckmann S."/>
            <person name="Bunk B."/>
            <person name="Jeske O."/>
            <person name="Meyerdierks A."/>
            <person name="Storesund J.E."/>
            <person name="Kallscheuer N."/>
            <person name="Luecker S."/>
            <person name="Lage O.M."/>
            <person name="Pohl T."/>
            <person name="Merkel B.J."/>
            <person name="Hornburger P."/>
            <person name="Mueller R.-W."/>
            <person name="Bruemmer F."/>
            <person name="Labrenz M."/>
            <person name="Spormann A.M."/>
            <person name="Op Den Camp H."/>
            <person name="Overmann J."/>
            <person name="Amann R."/>
            <person name="Jetten M.S.M."/>
            <person name="Mascher T."/>
            <person name="Medema M.H."/>
            <person name="Devos D.P."/>
            <person name="Kaster A.-K."/>
            <person name="Ovreas L."/>
            <person name="Rohde M."/>
            <person name="Galperin M.Y."/>
            <person name="Jogler C."/>
        </authorList>
    </citation>
    <scope>NUCLEOTIDE SEQUENCE [LARGE SCALE GENOMIC DNA]</scope>
    <source>
        <strain evidence="1 2">CA54</strain>
    </source>
</reference>
<dbReference type="Proteomes" id="UP000320735">
    <property type="component" value="Unassembled WGS sequence"/>
</dbReference>
<evidence type="ECO:0000313" key="1">
    <source>
        <dbReference type="EMBL" id="TWU11694.1"/>
    </source>
</evidence>
<name>A0A5C6BMG4_9PLAN</name>
<keyword evidence="2" id="KW-1185">Reference proteome</keyword>
<dbReference type="EMBL" id="SJPP01000001">
    <property type="protein sequence ID" value="TWU11694.1"/>
    <property type="molecule type" value="Genomic_DNA"/>
</dbReference>
<organism evidence="1 2">
    <name type="scientific">Symmachiella macrocystis</name>
    <dbReference type="NCBI Taxonomy" id="2527985"/>
    <lineage>
        <taxon>Bacteria</taxon>
        <taxon>Pseudomonadati</taxon>
        <taxon>Planctomycetota</taxon>
        <taxon>Planctomycetia</taxon>
        <taxon>Planctomycetales</taxon>
        <taxon>Planctomycetaceae</taxon>
        <taxon>Symmachiella</taxon>
    </lineage>
</organism>
<proteinExistence type="predicted"/>
<evidence type="ECO:0000313" key="2">
    <source>
        <dbReference type="Proteomes" id="UP000320735"/>
    </source>
</evidence>